<dbReference type="Proteomes" id="UP001596504">
    <property type="component" value="Unassembled WGS sequence"/>
</dbReference>
<dbReference type="InterPro" id="IPR013740">
    <property type="entry name" value="Redoxin"/>
</dbReference>
<dbReference type="PANTHER" id="PTHR42852:SF6">
    <property type="entry name" value="THIOL:DISULFIDE INTERCHANGE PROTEIN DSBE"/>
    <property type="match status" value="1"/>
</dbReference>
<dbReference type="SUPFAM" id="SSF52833">
    <property type="entry name" value="Thioredoxin-like"/>
    <property type="match status" value="1"/>
</dbReference>
<dbReference type="Gene3D" id="3.40.30.10">
    <property type="entry name" value="Glutaredoxin"/>
    <property type="match status" value="1"/>
</dbReference>
<organism evidence="7 8">
    <name type="scientific">Saccharopolyspora griseoalba</name>
    <dbReference type="NCBI Taxonomy" id="1431848"/>
    <lineage>
        <taxon>Bacteria</taxon>
        <taxon>Bacillati</taxon>
        <taxon>Actinomycetota</taxon>
        <taxon>Actinomycetes</taxon>
        <taxon>Pseudonocardiales</taxon>
        <taxon>Pseudonocardiaceae</taxon>
        <taxon>Saccharopolyspora</taxon>
    </lineage>
</organism>
<dbReference type="PANTHER" id="PTHR42852">
    <property type="entry name" value="THIOL:DISULFIDE INTERCHANGE PROTEIN DSBE"/>
    <property type="match status" value="1"/>
</dbReference>
<keyword evidence="3" id="KW-0735">Signal-anchor</keyword>
<keyword evidence="3" id="KW-0812">Transmembrane</keyword>
<dbReference type="PROSITE" id="PS51352">
    <property type="entry name" value="THIOREDOXIN_2"/>
    <property type="match status" value="1"/>
</dbReference>
<evidence type="ECO:0000256" key="4">
    <source>
        <dbReference type="ARBA" id="ARBA00023157"/>
    </source>
</evidence>
<evidence type="ECO:0000313" key="7">
    <source>
        <dbReference type="EMBL" id="MFC7339898.1"/>
    </source>
</evidence>
<dbReference type="InterPro" id="IPR050553">
    <property type="entry name" value="Thioredoxin_ResA/DsbE_sf"/>
</dbReference>
<evidence type="ECO:0000256" key="1">
    <source>
        <dbReference type="ARBA" id="ARBA00004196"/>
    </source>
</evidence>
<dbReference type="PROSITE" id="PS00194">
    <property type="entry name" value="THIOREDOXIN_1"/>
    <property type="match status" value="1"/>
</dbReference>
<dbReference type="EMBL" id="JBHTCJ010000001">
    <property type="protein sequence ID" value="MFC7339898.1"/>
    <property type="molecule type" value="Genomic_DNA"/>
</dbReference>
<proteinExistence type="predicted"/>
<reference evidence="8" key="1">
    <citation type="journal article" date="2019" name="Int. J. Syst. Evol. Microbiol.">
        <title>The Global Catalogue of Microorganisms (GCM) 10K type strain sequencing project: providing services to taxonomists for standard genome sequencing and annotation.</title>
        <authorList>
            <consortium name="The Broad Institute Genomics Platform"/>
            <consortium name="The Broad Institute Genome Sequencing Center for Infectious Disease"/>
            <person name="Wu L."/>
            <person name="Ma J."/>
        </authorList>
    </citation>
    <scope>NUCLEOTIDE SEQUENCE [LARGE SCALE GENOMIC DNA]</scope>
    <source>
        <strain evidence="8">WLHS5</strain>
    </source>
</reference>
<keyword evidence="5" id="KW-0676">Redox-active center</keyword>
<keyword evidence="2" id="KW-0201">Cytochrome c-type biogenesis</keyword>
<evidence type="ECO:0000256" key="2">
    <source>
        <dbReference type="ARBA" id="ARBA00022748"/>
    </source>
</evidence>
<comment type="caution">
    <text evidence="7">The sequence shown here is derived from an EMBL/GenBank/DDBJ whole genome shotgun (WGS) entry which is preliminary data.</text>
</comment>
<keyword evidence="8" id="KW-1185">Reference proteome</keyword>
<evidence type="ECO:0000259" key="6">
    <source>
        <dbReference type="PROSITE" id="PS51352"/>
    </source>
</evidence>
<accession>A0ABW2LEY0</accession>
<gene>
    <name evidence="7" type="ORF">ACFQRI_00630</name>
</gene>
<evidence type="ECO:0000256" key="5">
    <source>
        <dbReference type="ARBA" id="ARBA00023284"/>
    </source>
</evidence>
<protein>
    <submittedName>
        <fullName evidence="7">TlpA family protein disulfide reductase</fullName>
    </submittedName>
</protein>
<evidence type="ECO:0000313" key="8">
    <source>
        <dbReference type="Proteomes" id="UP001596504"/>
    </source>
</evidence>
<dbReference type="RefSeq" id="WP_380662851.1">
    <property type="nucleotide sequence ID" value="NZ_JBHTCJ010000001.1"/>
</dbReference>
<dbReference type="InterPro" id="IPR036249">
    <property type="entry name" value="Thioredoxin-like_sf"/>
</dbReference>
<keyword evidence="4" id="KW-1015">Disulfide bond</keyword>
<evidence type="ECO:0000256" key="3">
    <source>
        <dbReference type="ARBA" id="ARBA00022968"/>
    </source>
</evidence>
<dbReference type="InterPro" id="IPR013766">
    <property type="entry name" value="Thioredoxin_domain"/>
</dbReference>
<comment type="subcellular location">
    <subcellularLocation>
        <location evidence="1">Cell envelope</location>
    </subcellularLocation>
</comment>
<dbReference type="Pfam" id="PF08534">
    <property type="entry name" value="Redoxin"/>
    <property type="match status" value="1"/>
</dbReference>
<feature type="domain" description="Thioredoxin" evidence="6">
    <location>
        <begin position="24"/>
        <end position="165"/>
    </location>
</feature>
<sequence length="180" mass="19499">MITIGIGAAFGSRIGEDPNVVDSPLIGKPAPEVRVPELERPGSLSLSELRGQIVVVNFWASWCVACRDEHPALTAAATNYRDRGVTFVGVDHQDQRAAAIRFLDELGRGDGYRYVTDPGSELSVAFGVFGIPETFFIDRNGTVVAKISGASNYELLARTLDDVLAGREPTSRTEGETFQR</sequence>
<name>A0ABW2LEY0_9PSEU</name>
<dbReference type="InterPro" id="IPR017937">
    <property type="entry name" value="Thioredoxin_CS"/>
</dbReference>